<feature type="domain" description="DUF3955" evidence="2">
    <location>
        <begin position="9"/>
        <end position="58"/>
    </location>
</feature>
<dbReference type="AlphaFoldDB" id="Q4A0X8"/>
<evidence type="ECO:0000259" key="2">
    <source>
        <dbReference type="Pfam" id="PF13127"/>
    </source>
</evidence>
<dbReference type="PATRIC" id="fig|342451.11.peg.117"/>
<feature type="transmembrane region" description="Helical" evidence="1">
    <location>
        <begin position="5"/>
        <end position="26"/>
    </location>
</feature>
<accession>Q4A0X8</accession>
<dbReference type="InterPro" id="IPR025016">
    <property type="entry name" value="DUF3955"/>
</dbReference>
<dbReference type="eggNOG" id="ENOG50304I1">
    <property type="taxonomic scope" value="Bacteria"/>
</dbReference>
<dbReference type="HOGENOM" id="CLU_2669296_0_0_9"/>
<evidence type="ECO:0000313" key="4">
    <source>
        <dbReference type="Proteomes" id="UP000006371"/>
    </source>
</evidence>
<dbReference type="RefSeq" id="WP_011302113.1">
    <property type="nucleotide sequence ID" value="NC_007350.1"/>
</dbReference>
<organism evidence="3 4">
    <name type="scientific">Staphylococcus saprophyticus subsp. saprophyticus (strain ATCC 15305 / DSM 20229 / NCIMB 8711 / NCTC 7292 / S-41)</name>
    <dbReference type="NCBI Taxonomy" id="342451"/>
    <lineage>
        <taxon>Bacteria</taxon>
        <taxon>Bacillati</taxon>
        <taxon>Bacillota</taxon>
        <taxon>Bacilli</taxon>
        <taxon>Bacillales</taxon>
        <taxon>Staphylococcaceae</taxon>
        <taxon>Staphylococcus</taxon>
    </lineage>
</organism>
<reference evidence="3 4" key="1">
    <citation type="journal article" date="2005" name="Proc. Natl. Acad. Sci. U.S.A.">
        <title>Whole genome sequence of Staphylococcus saprophyticus reveals the pathogenesis of uncomplicated urinary tract infection.</title>
        <authorList>
            <person name="Kuroda M."/>
            <person name="Yamashita A."/>
            <person name="Hirakawa H."/>
            <person name="Kumano M."/>
            <person name="Morikawa K."/>
            <person name="Higashide M."/>
            <person name="Maruyama A."/>
            <person name="Inose Y."/>
            <person name="Matoba K."/>
            <person name="Toh H."/>
            <person name="Kuhara S."/>
            <person name="Hattori M."/>
            <person name="Ohta T."/>
        </authorList>
    </citation>
    <scope>NUCLEOTIDE SEQUENCE [LARGE SCALE GENOMIC DNA]</scope>
    <source>
        <strain evidence="4">ATCC 15305 / DSM 20229 / NCIMB 8711 / NCTC 7292 / S-41</strain>
    </source>
</reference>
<dbReference type="OrthoDB" id="6194834at2"/>
<dbReference type="Proteomes" id="UP000006371">
    <property type="component" value="Chromosome"/>
</dbReference>
<dbReference type="GeneID" id="3616368"/>
<dbReference type="Pfam" id="PF13127">
    <property type="entry name" value="DUF3955"/>
    <property type="match status" value="1"/>
</dbReference>
<keyword evidence="4" id="KW-1185">Reference proteome</keyword>
<keyword evidence="1" id="KW-1133">Transmembrane helix</keyword>
<dbReference type="KEGG" id="ssp:SSP0113"/>
<proteinExistence type="predicted"/>
<gene>
    <name evidence="3" type="ordered locus">SSP0113</name>
</gene>
<name>Q4A0X8_STAS1</name>
<evidence type="ECO:0000313" key="3">
    <source>
        <dbReference type="EMBL" id="BAE17258.1"/>
    </source>
</evidence>
<sequence length="75" mass="8421">MNKKLFFASIISIVLGASLGISFLLIPSYVNENGILKEPWYLVESGFSFVIIGGLLMFFAIGGYLCHYFENKIHK</sequence>
<evidence type="ECO:0000256" key="1">
    <source>
        <dbReference type="SAM" id="Phobius"/>
    </source>
</evidence>
<keyword evidence="1" id="KW-0812">Transmembrane</keyword>
<dbReference type="EMBL" id="AP008934">
    <property type="protein sequence ID" value="BAE17258.1"/>
    <property type="molecule type" value="Genomic_DNA"/>
</dbReference>
<feature type="transmembrane region" description="Helical" evidence="1">
    <location>
        <begin position="46"/>
        <end position="69"/>
    </location>
</feature>
<protein>
    <recommendedName>
        <fullName evidence="2">DUF3955 domain-containing protein</fullName>
    </recommendedName>
</protein>
<keyword evidence="1" id="KW-0472">Membrane</keyword>